<dbReference type="Proteomes" id="UP000501408">
    <property type="component" value="Plasmid pM138.1"/>
</dbReference>
<feature type="transmembrane region" description="Helical" evidence="5">
    <location>
        <begin position="115"/>
        <end position="132"/>
    </location>
</feature>
<evidence type="ECO:0000313" key="8">
    <source>
        <dbReference type="Proteomes" id="UP000501408"/>
    </source>
</evidence>
<feature type="transmembrane region" description="Helical" evidence="5">
    <location>
        <begin position="171"/>
        <end position="190"/>
    </location>
</feature>
<feature type="transmembrane region" description="Helical" evidence="5">
    <location>
        <begin position="58"/>
        <end position="80"/>
    </location>
</feature>
<dbReference type="InterPro" id="IPR037185">
    <property type="entry name" value="EmrE-like"/>
</dbReference>
<feature type="domain" description="EamA" evidence="6">
    <location>
        <begin position="141"/>
        <end position="279"/>
    </location>
</feature>
<feature type="transmembrane region" description="Helical" evidence="5">
    <location>
        <begin position="210"/>
        <end position="228"/>
    </location>
</feature>
<feature type="transmembrane region" description="Helical" evidence="5">
    <location>
        <begin position="240"/>
        <end position="257"/>
    </location>
</feature>
<keyword evidence="3 5" id="KW-1133">Transmembrane helix</keyword>
<proteinExistence type="predicted"/>
<dbReference type="InterPro" id="IPR000620">
    <property type="entry name" value="EamA_dom"/>
</dbReference>
<evidence type="ECO:0000313" key="7">
    <source>
        <dbReference type="EMBL" id="QIR08006.1"/>
    </source>
</evidence>
<evidence type="ECO:0000256" key="4">
    <source>
        <dbReference type="ARBA" id="ARBA00023136"/>
    </source>
</evidence>
<feature type="transmembrane region" description="Helical" evidence="5">
    <location>
        <begin position="138"/>
        <end position="159"/>
    </location>
</feature>
<evidence type="ECO:0000256" key="2">
    <source>
        <dbReference type="ARBA" id="ARBA00022692"/>
    </source>
</evidence>
<reference evidence="7 8" key="1">
    <citation type="submission" date="2020-03" db="EMBL/GenBank/DDBJ databases">
        <title>Genome mining reveals the biosynthetic pathways of PHA and ectoines of the halophilic strain Salinivibrio costicola M318 isolated from fermented shrimp paste.</title>
        <authorList>
            <person name="Doan T.V."/>
            <person name="Tran L.T."/>
            <person name="Trieu T.A."/>
            <person name="Nguyen Q.V."/>
            <person name="Quach T.N."/>
            <person name="Phi T.Q."/>
            <person name="Kumar S."/>
        </authorList>
    </citation>
    <scope>NUCLEOTIDE SEQUENCE [LARGE SCALE GENOMIC DNA]</scope>
    <source>
        <strain evidence="7 8">M318</strain>
        <plasmid evidence="7 8">pM138.1</plasmid>
    </source>
</reference>
<sequence length="305" mass="32612">MNAKSIALALTVVVIWGVNFSVIKVGLHTLPPILFSGLRFLIVAIPAVLFVPRPRVPLWQLLTVGLSLGVIKFSLLFVAMDADASAGIASLLLQAQVIFTILLSAVLLREVVTRAQGLGLFIALSGFALFFLTTTGSATLTGVTMIVAAAFFWAIANLVMKQMPGVNLMHFMVWVSLIPPLPLFALSYLLESQHPLQLLQATPLSGWLSIAYVGYISTLVAFALWGWLLNQHTSASVTPFALLIPIVGMSAASIGLGERLSPIEWVGAGLIVVGLTISVLGARLWRYLKQARKTSAKKAPSASAQ</sequence>
<keyword evidence="2 5" id="KW-0812">Transmembrane</keyword>
<gene>
    <name evidence="7" type="ORF">HBA18_16395</name>
</gene>
<dbReference type="SUPFAM" id="SSF103481">
    <property type="entry name" value="Multidrug resistance efflux transporter EmrE"/>
    <property type="match status" value="2"/>
</dbReference>
<dbReference type="Pfam" id="PF00892">
    <property type="entry name" value="EamA"/>
    <property type="match status" value="2"/>
</dbReference>
<feature type="domain" description="EamA" evidence="6">
    <location>
        <begin position="5"/>
        <end position="131"/>
    </location>
</feature>
<dbReference type="PANTHER" id="PTHR32322">
    <property type="entry name" value="INNER MEMBRANE TRANSPORTER"/>
    <property type="match status" value="1"/>
</dbReference>
<name>A0ABX6K903_SALCS</name>
<evidence type="ECO:0000256" key="5">
    <source>
        <dbReference type="SAM" id="Phobius"/>
    </source>
</evidence>
<evidence type="ECO:0000256" key="1">
    <source>
        <dbReference type="ARBA" id="ARBA00004141"/>
    </source>
</evidence>
<accession>A0ABX6K903</accession>
<geneLocation type="plasmid" evidence="7 8">
    <name>pM138.1</name>
</geneLocation>
<evidence type="ECO:0000256" key="3">
    <source>
        <dbReference type="ARBA" id="ARBA00022989"/>
    </source>
</evidence>
<dbReference type="RefSeq" id="WP_069589839.1">
    <property type="nucleotide sequence ID" value="NZ_CP050268.1"/>
</dbReference>
<evidence type="ECO:0000259" key="6">
    <source>
        <dbReference type="Pfam" id="PF00892"/>
    </source>
</evidence>
<protein>
    <submittedName>
        <fullName evidence="7">EamA family transporter</fullName>
    </submittedName>
</protein>
<keyword evidence="7" id="KW-0614">Plasmid</keyword>
<feature type="transmembrane region" description="Helical" evidence="5">
    <location>
        <begin position="7"/>
        <end position="27"/>
    </location>
</feature>
<dbReference type="EMBL" id="CP050268">
    <property type="protein sequence ID" value="QIR08006.1"/>
    <property type="molecule type" value="Genomic_DNA"/>
</dbReference>
<feature type="transmembrane region" description="Helical" evidence="5">
    <location>
        <begin position="33"/>
        <end position="51"/>
    </location>
</feature>
<keyword evidence="8" id="KW-1185">Reference proteome</keyword>
<keyword evidence="4 5" id="KW-0472">Membrane</keyword>
<feature type="transmembrane region" description="Helical" evidence="5">
    <location>
        <begin position="263"/>
        <end position="285"/>
    </location>
</feature>
<feature type="transmembrane region" description="Helical" evidence="5">
    <location>
        <begin position="86"/>
        <end position="108"/>
    </location>
</feature>
<dbReference type="PANTHER" id="PTHR32322:SF9">
    <property type="entry name" value="AMINO-ACID METABOLITE EFFLUX PUMP-RELATED"/>
    <property type="match status" value="1"/>
</dbReference>
<comment type="subcellular location">
    <subcellularLocation>
        <location evidence="1">Membrane</location>
        <topology evidence="1">Multi-pass membrane protein</topology>
    </subcellularLocation>
</comment>
<dbReference type="InterPro" id="IPR050638">
    <property type="entry name" value="AA-Vitamin_Transporters"/>
</dbReference>
<organism evidence="7 8">
    <name type="scientific">Salinivibrio costicola</name>
    <name type="common">Vibrio costicola</name>
    <dbReference type="NCBI Taxonomy" id="51367"/>
    <lineage>
        <taxon>Bacteria</taxon>
        <taxon>Pseudomonadati</taxon>
        <taxon>Pseudomonadota</taxon>
        <taxon>Gammaproteobacteria</taxon>
        <taxon>Vibrionales</taxon>
        <taxon>Vibrionaceae</taxon>
        <taxon>Salinivibrio</taxon>
    </lineage>
</organism>